<evidence type="ECO:0000313" key="5">
    <source>
        <dbReference type="Proteomes" id="UP001476798"/>
    </source>
</evidence>
<evidence type="ECO:0000256" key="2">
    <source>
        <dbReference type="PROSITE-ProRule" id="PRU01379"/>
    </source>
</evidence>
<evidence type="ECO:0000259" key="3">
    <source>
        <dbReference type="PROSITE" id="PS52035"/>
    </source>
</evidence>
<dbReference type="PANTHER" id="PTHR11532">
    <property type="entry name" value="PROTEASE M14 CARBOXYPEPTIDASE"/>
    <property type="match status" value="1"/>
</dbReference>
<evidence type="ECO:0000256" key="1">
    <source>
        <dbReference type="ARBA" id="ARBA00005988"/>
    </source>
</evidence>
<dbReference type="SUPFAM" id="SSF53187">
    <property type="entry name" value="Zn-dependent exopeptidases"/>
    <property type="match status" value="1"/>
</dbReference>
<dbReference type="EMBL" id="JAHRIO010063558">
    <property type="protein sequence ID" value="MEQ2179662.1"/>
    <property type="molecule type" value="Genomic_DNA"/>
</dbReference>
<dbReference type="PROSITE" id="PS00132">
    <property type="entry name" value="CARBOXYPEPT_ZN_1"/>
    <property type="match status" value="1"/>
</dbReference>
<reference evidence="4 5" key="1">
    <citation type="submission" date="2021-06" db="EMBL/GenBank/DDBJ databases">
        <authorList>
            <person name="Palmer J.M."/>
        </authorList>
    </citation>
    <scope>NUCLEOTIDE SEQUENCE [LARGE SCALE GENOMIC DNA]</scope>
    <source>
        <strain evidence="4 5">GA_2019</strain>
        <tissue evidence="4">Muscle</tissue>
    </source>
</reference>
<comment type="caution">
    <text evidence="4">The sequence shown here is derived from an EMBL/GenBank/DDBJ whole genome shotgun (WGS) entry which is preliminary data.</text>
</comment>
<protein>
    <submittedName>
        <fullName evidence="4">Adipocyte enhancer-binding protein 1</fullName>
    </submittedName>
</protein>
<dbReference type="Proteomes" id="UP001476798">
    <property type="component" value="Unassembled WGS sequence"/>
</dbReference>
<dbReference type="PROSITE" id="PS52035">
    <property type="entry name" value="PEPTIDASE_M14"/>
    <property type="match status" value="1"/>
</dbReference>
<keyword evidence="5" id="KW-1185">Reference proteome</keyword>
<dbReference type="PANTHER" id="PTHR11532:SF48">
    <property type="entry name" value="ADIPOCYTE ENHANCER-BINDING PROTEIN 1"/>
    <property type="match status" value="1"/>
</dbReference>
<proteinExistence type="inferred from homology"/>
<dbReference type="InterPro" id="IPR000834">
    <property type="entry name" value="Peptidase_M14"/>
</dbReference>
<comment type="similarity">
    <text evidence="1 2">Belongs to the peptidase M14 family.</text>
</comment>
<evidence type="ECO:0000313" key="4">
    <source>
        <dbReference type="EMBL" id="MEQ2179662.1"/>
    </source>
</evidence>
<name>A0ABV0P8A1_9TELE</name>
<dbReference type="InterPro" id="IPR057246">
    <property type="entry name" value="CARBOXYPEPT_ZN_1"/>
</dbReference>
<organism evidence="4 5">
    <name type="scientific">Goodea atripinnis</name>
    <dbReference type="NCBI Taxonomy" id="208336"/>
    <lineage>
        <taxon>Eukaryota</taxon>
        <taxon>Metazoa</taxon>
        <taxon>Chordata</taxon>
        <taxon>Craniata</taxon>
        <taxon>Vertebrata</taxon>
        <taxon>Euteleostomi</taxon>
        <taxon>Actinopterygii</taxon>
        <taxon>Neopterygii</taxon>
        <taxon>Teleostei</taxon>
        <taxon>Neoteleostei</taxon>
        <taxon>Acanthomorphata</taxon>
        <taxon>Ovalentaria</taxon>
        <taxon>Atherinomorphae</taxon>
        <taxon>Cyprinodontiformes</taxon>
        <taxon>Goodeidae</taxon>
        <taxon>Goodea</taxon>
    </lineage>
</organism>
<accession>A0ABV0P8A1</accession>
<dbReference type="Pfam" id="PF00246">
    <property type="entry name" value="Peptidase_M14"/>
    <property type="match status" value="1"/>
</dbReference>
<dbReference type="Gene3D" id="3.40.630.10">
    <property type="entry name" value="Zn peptidases"/>
    <property type="match status" value="1"/>
</dbReference>
<sequence length="168" mass="19447">MKPEIGNGVLDKARCRLAEKAQEDSAKYSPNINLFRPHYEWVSNDSRDWTLLHDGYAEWMMKVINEECPNITRIYNIGKSSQGLKMYAMEISDNPGEHETGEPEFRYTAGLHGNEALGRELLLLLMQFLCKEYKDENPRVRRLVDGVRIHLVPSLNPDAYELAYQMVK</sequence>
<comment type="caution">
    <text evidence="2">Lacks conserved residue(s) required for the propagation of feature annotation.</text>
</comment>
<feature type="domain" description="Peptidase M14" evidence="3">
    <location>
        <begin position="48"/>
        <end position="168"/>
    </location>
</feature>
<dbReference type="InterPro" id="IPR050753">
    <property type="entry name" value="Peptidase_M14_domain"/>
</dbReference>
<gene>
    <name evidence="4" type="primary">AEBP1</name>
    <name evidence="4" type="ORF">GOODEAATRI_027425</name>
</gene>